<proteinExistence type="predicted"/>
<accession>A0AAD9UGA0</accession>
<feature type="compositionally biased region" description="Basic and acidic residues" evidence="1">
    <location>
        <begin position="22"/>
        <end position="37"/>
    </location>
</feature>
<feature type="compositionally biased region" description="Low complexity" evidence="1">
    <location>
        <begin position="38"/>
        <end position="55"/>
    </location>
</feature>
<name>A0AAD9UGA0_RIDPI</name>
<protein>
    <submittedName>
        <fullName evidence="2">Uncharacterized protein</fullName>
    </submittedName>
</protein>
<keyword evidence="3" id="KW-1185">Reference proteome</keyword>
<comment type="caution">
    <text evidence="2">The sequence shown here is derived from an EMBL/GenBank/DDBJ whole genome shotgun (WGS) entry which is preliminary data.</text>
</comment>
<reference evidence="2" key="1">
    <citation type="journal article" date="2023" name="Mol. Biol. Evol.">
        <title>Third-Generation Sequencing Reveals the Adaptive Role of the Epigenome in Three Deep-Sea Polychaetes.</title>
        <authorList>
            <person name="Perez M."/>
            <person name="Aroh O."/>
            <person name="Sun Y."/>
            <person name="Lan Y."/>
            <person name="Juniper S.K."/>
            <person name="Young C.R."/>
            <person name="Angers B."/>
            <person name="Qian P.Y."/>
        </authorList>
    </citation>
    <scope>NUCLEOTIDE SEQUENCE</scope>
    <source>
        <strain evidence="2">R07B-5</strain>
    </source>
</reference>
<sequence length="93" mass="10186">MSRRMSTSFLHNLLLRQHNDTRDDSLDSRLSLDRSSDRGSSSELSTTSSSFSSVGTSQLREQLASVTQLVQYMQALVVSSGTIPPSDHLALSL</sequence>
<dbReference type="Proteomes" id="UP001209878">
    <property type="component" value="Unassembled WGS sequence"/>
</dbReference>
<gene>
    <name evidence="2" type="ORF">NP493_134g03021</name>
</gene>
<evidence type="ECO:0000313" key="2">
    <source>
        <dbReference type="EMBL" id="KAK2188373.1"/>
    </source>
</evidence>
<feature type="region of interest" description="Disordered" evidence="1">
    <location>
        <begin position="22"/>
        <end position="55"/>
    </location>
</feature>
<evidence type="ECO:0000256" key="1">
    <source>
        <dbReference type="SAM" id="MobiDB-lite"/>
    </source>
</evidence>
<organism evidence="2 3">
    <name type="scientific">Ridgeia piscesae</name>
    <name type="common">Tubeworm</name>
    <dbReference type="NCBI Taxonomy" id="27915"/>
    <lineage>
        <taxon>Eukaryota</taxon>
        <taxon>Metazoa</taxon>
        <taxon>Spiralia</taxon>
        <taxon>Lophotrochozoa</taxon>
        <taxon>Annelida</taxon>
        <taxon>Polychaeta</taxon>
        <taxon>Sedentaria</taxon>
        <taxon>Canalipalpata</taxon>
        <taxon>Sabellida</taxon>
        <taxon>Siboglinidae</taxon>
        <taxon>Ridgeia</taxon>
    </lineage>
</organism>
<dbReference type="EMBL" id="JAODUO010000134">
    <property type="protein sequence ID" value="KAK2188373.1"/>
    <property type="molecule type" value="Genomic_DNA"/>
</dbReference>
<evidence type="ECO:0000313" key="3">
    <source>
        <dbReference type="Proteomes" id="UP001209878"/>
    </source>
</evidence>
<dbReference type="AlphaFoldDB" id="A0AAD9UGA0"/>